<evidence type="ECO:0000313" key="1">
    <source>
        <dbReference type="EMBL" id="CAB1455360.1"/>
    </source>
</evidence>
<reference evidence="1" key="1">
    <citation type="submission" date="2020-03" db="EMBL/GenBank/DDBJ databases">
        <authorList>
            <person name="Weist P."/>
        </authorList>
    </citation>
    <scope>NUCLEOTIDE SEQUENCE</scope>
</reference>
<protein>
    <submittedName>
        <fullName evidence="1">Uncharacterized protein</fullName>
    </submittedName>
</protein>
<dbReference type="AlphaFoldDB" id="A0A9N7VTD5"/>
<name>A0A9N7VTD5_PLEPL</name>
<gene>
    <name evidence="1" type="ORF">PLEPLA_LOCUS43135</name>
</gene>
<dbReference type="EMBL" id="CADEAL010004251">
    <property type="protein sequence ID" value="CAB1455360.1"/>
    <property type="molecule type" value="Genomic_DNA"/>
</dbReference>
<comment type="caution">
    <text evidence="1">The sequence shown here is derived from an EMBL/GenBank/DDBJ whole genome shotgun (WGS) entry which is preliminary data.</text>
</comment>
<organism evidence="1 2">
    <name type="scientific">Pleuronectes platessa</name>
    <name type="common">European plaice</name>
    <dbReference type="NCBI Taxonomy" id="8262"/>
    <lineage>
        <taxon>Eukaryota</taxon>
        <taxon>Metazoa</taxon>
        <taxon>Chordata</taxon>
        <taxon>Craniata</taxon>
        <taxon>Vertebrata</taxon>
        <taxon>Euteleostomi</taxon>
        <taxon>Actinopterygii</taxon>
        <taxon>Neopterygii</taxon>
        <taxon>Teleostei</taxon>
        <taxon>Neoteleostei</taxon>
        <taxon>Acanthomorphata</taxon>
        <taxon>Carangaria</taxon>
        <taxon>Pleuronectiformes</taxon>
        <taxon>Pleuronectoidei</taxon>
        <taxon>Pleuronectidae</taxon>
        <taxon>Pleuronectes</taxon>
    </lineage>
</organism>
<accession>A0A9N7VTD5</accession>
<proteinExistence type="predicted"/>
<keyword evidence="2" id="KW-1185">Reference proteome</keyword>
<evidence type="ECO:0000313" key="2">
    <source>
        <dbReference type="Proteomes" id="UP001153269"/>
    </source>
</evidence>
<dbReference type="Proteomes" id="UP001153269">
    <property type="component" value="Unassembled WGS sequence"/>
</dbReference>
<sequence length="76" mass="8557">MFFKGFGHMGADTGAASFQIQGADKCVLPSPRNEGSNRWILPRPTYPRIHWLTNRFSKRHLTWGLAGKTPKNVQSS</sequence>